<dbReference type="Gene3D" id="3.40.50.2000">
    <property type="entry name" value="Glycogen Phosphorylase B"/>
    <property type="match status" value="2"/>
</dbReference>
<evidence type="ECO:0000313" key="3">
    <source>
        <dbReference type="Proteomes" id="UP000287188"/>
    </source>
</evidence>
<dbReference type="GO" id="GO:0016757">
    <property type="term" value="F:glycosyltransferase activity"/>
    <property type="evidence" value="ECO:0007669"/>
    <property type="project" value="TreeGrafter"/>
</dbReference>
<dbReference type="GO" id="GO:0009103">
    <property type="term" value="P:lipopolysaccharide biosynthetic process"/>
    <property type="evidence" value="ECO:0007669"/>
    <property type="project" value="TreeGrafter"/>
</dbReference>
<sequence length="352" mass="39657">MRILFVTPQVPSRMRARSFNLLKALSKKHDIALVSLLVDKYDMALLKEVEPYCASIDLVPHTKWQSQANRLRALVTRIPLSIAALRSATLIQCLKEVVQRQHIDLIHAEVITLVPALNALREEIQIPIVYDAVNCASWLLQQKLDTTHDPLKRWFIQREMQKMRQFEASRLAQFEQIIIASASDRDRLGLLMEHPHNIKVVSNCVDTDYFKPGRSRPRHTNSLIFCARLDNCSNAQAILHFCARILPLIWQAKPETCLTIVGPNPPIEVKALEADKRITVTGYVPDTRSYLDSAAVALAPLLVPTGPQFKILEALAMETPVVTTPRCSRALGTSHGQHLLVAEGPRPMLKRS</sequence>
<dbReference type="EMBL" id="BIFS01000002">
    <property type="protein sequence ID" value="GCE23463.1"/>
    <property type="molecule type" value="Genomic_DNA"/>
</dbReference>
<comment type="caution">
    <text evidence="2">The sequence shown here is derived from an EMBL/GenBank/DDBJ whole genome shotgun (WGS) entry which is preliminary data.</text>
</comment>
<dbReference type="OrthoDB" id="9807209at2"/>
<evidence type="ECO:0000256" key="1">
    <source>
        <dbReference type="ARBA" id="ARBA00022679"/>
    </source>
</evidence>
<proteinExistence type="predicted"/>
<dbReference type="PANTHER" id="PTHR46401:SF2">
    <property type="entry name" value="GLYCOSYLTRANSFERASE WBBK-RELATED"/>
    <property type="match status" value="1"/>
</dbReference>
<dbReference type="Pfam" id="PF13692">
    <property type="entry name" value="Glyco_trans_1_4"/>
    <property type="match status" value="1"/>
</dbReference>
<accession>A0A402AWR1</accession>
<dbReference type="SUPFAM" id="SSF53756">
    <property type="entry name" value="UDP-Glycosyltransferase/glycogen phosphorylase"/>
    <property type="match status" value="1"/>
</dbReference>
<dbReference type="AlphaFoldDB" id="A0A402AWR1"/>
<name>A0A402AWR1_9CHLR</name>
<reference evidence="3" key="1">
    <citation type="submission" date="2018-12" db="EMBL/GenBank/DDBJ databases">
        <title>Tengunoibacter tsumagoiensis gen. nov., sp. nov., Dictyobacter kobayashii sp. nov., D. alpinus sp. nov., and D. joshuensis sp. nov. and description of Dictyobacteraceae fam. nov. within the order Ktedonobacterales isolated from Tengu-no-mugimeshi.</title>
        <authorList>
            <person name="Wang C.M."/>
            <person name="Zheng Y."/>
            <person name="Sakai Y."/>
            <person name="Toyoda A."/>
            <person name="Minakuchi Y."/>
            <person name="Abe K."/>
            <person name="Yokota A."/>
            <person name="Yabe S."/>
        </authorList>
    </citation>
    <scope>NUCLEOTIDE SEQUENCE [LARGE SCALE GENOMIC DNA]</scope>
    <source>
        <strain evidence="3">Uno11</strain>
    </source>
</reference>
<evidence type="ECO:0000313" key="2">
    <source>
        <dbReference type="EMBL" id="GCE23463.1"/>
    </source>
</evidence>
<dbReference type="RefSeq" id="WP_126556899.1">
    <property type="nucleotide sequence ID" value="NZ_BIFS01000002.1"/>
</dbReference>
<organism evidence="2 3">
    <name type="scientific">Dictyobacter kobayashii</name>
    <dbReference type="NCBI Taxonomy" id="2014872"/>
    <lineage>
        <taxon>Bacteria</taxon>
        <taxon>Bacillati</taxon>
        <taxon>Chloroflexota</taxon>
        <taxon>Ktedonobacteria</taxon>
        <taxon>Ktedonobacterales</taxon>
        <taxon>Dictyobacteraceae</taxon>
        <taxon>Dictyobacter</taxon>
    </lineage>
</organism>
<dbReference type="Proteomes" id="UP000287188">
    <property type="component" value="Unassembled WGS sequence"/>
</dbReference>
<dbReference type="CDD" id="cd03801">
    <property type="entry name" value="GT4_PimA-like"/>
    <property type="match status" value="1"/>
</dbReference>
<keyword evidence="3" id="KW-1185">Reference proteome</keyword>
<keyword evidence="1 2" id="KW-0808">Transferase</keyword>
<protein>
    <submittedName>
        <fullName evidence="2">Glycosyl transferase</fullName>
    </submittedName>
</protein>
<gene>
    <name evidence="2" type="ORF">KDK_72630</name>
</gene>
<dbReference type="PANTHER" id="PTHR46401">
    <property type="entry name" value="GLYCOSYLTRANSFERASE WBBK-RELATED"/>
    <property type="match status" value="1"/>
</dbReference>